<dbReference type="Proteomes" id="UP000070376">
    <property type="component" value="Unassembled WGS sequence"/>
</dbReference>
<comment type="caution">
    <text evidence="1">The sequence shown here is derived from an EMBL/GenBank/DDBJ whole genome shotgun (WGS) entry which is preliminary data.</text>
</comment>
<dbReference type="PATRIC" id="fig|1398.22.peg.2284"/>
<proteinExistence type="predicted"/>
<reference evidence="2" key="1">
    <citation type="submission" date="2016-01" db="EMBL/GenBank/DDBJ databases">
        <authorList>
            <person name="Mitreva M."/>
            <person name="Pepin K.H."/>
            <person name="Mihindukulasuriya K.A."/>
            <person name="Fulton R."/>
            <person name="Fronick C."/>
            <person name="O'Laughlin M."/>
            <person name="Miner T."/>
            <person name="Herter B."/>
            <person name="Rosa B.A."/>
            <person name="Cordes M."/>
            <person name="Tomlinson C."/>
            <person name="Wollam A."/>
            <person name="Palsikar V.B."/>
            <person name="Mardis E.R."/>
            <person name="Wilson R.K."/>
        </authorList>
    </citation>
    <scope>NUCLEOTIDE SEQUENCE [LARGE SCALE GENOMIC DNA]</scope>
    <source>
        <strain evidence="2">GED7749B</strain>
    </source>
</reference>
<protein>
    <submittedName>
        <fullName evidence="1">Uncharacterized protein</fullName>
    </submittedName>
</protein>
<dbReference type="EMBL" id="LRPN01000091">
    <property type="protein sequence ID" value="KWZ80477.1"/>
    <property type="molecule type" value="Genomic_DNA"/>
</dbReference>
<gene>
    <name evidence="1" type="ORF">HMPREF3213_02277</name>
</gene>
<evidence type="ECO:0000313" key="1">
    <source>
        <dbReference type="EMBL" id="KWZ80477.1"/>
    </source>
</evidence>
<organism evidence="1 2">
    <name type="scientific">Heyndrickxia coagulans</name>
    <name type="common">Weizmannia coagulans</name>
    <dbReference type="NCBI Taxonomy" id="1398"/>
    <lineage>
        <taxon>Bacteria</taxon>
        <taxon>Bacillati</taxon>
        <taxon>Bacillota</taxon>
        <taxon>Bacilli</taxon>
        <taxon>Bacillales</taxon>
        <taxon>Bacillaceae</taxon>
        <taxon>Heyndrickxia</taxon>
    </lineage>
</organism>
<dbReference type="AlphaFoldDB" id="A0A133KLZ1"/>
<evidence type="ECO:0000313" key="2">
    <source>
        <dbReference type="Proteomes" id="UP000070376"/>
    </source>
</evidence>
<accession>A0A133KLZ1</accession>
<sequence>MAAIRAIICRMGTTTIMADTVVTAVTAVTADMAVIRTGIRTATHMVMVTRTATITITIPGIMATADTGIFRATGTGKKNKMLYRKRCLRAGIFSPFLQQHSFRRMDSAAMKGFNPEKITALVEKKIKKKIINSS</sequence>
<name>A0A133KLZ1_HEYCO</name>